<dbReference type="FunCoup" id="A0A6P9ABQ8">
    <property type="interactions" value="1327"/>
</dbReference>
<evidence type="ECO:0000256" key="3">
    <source>
        <dbReference type="ARBA" id="ARBA00022962"/>
    </source>
</evidence>
<dbReference type="PROSITE" id="PS51278">
    <property type="entry name" value="GATASE_TYPE_2"/>
    <property type="match status" value="1"/>
</dbReference>
<reference evidence="6" key="1">
    <citation type="submission" date="2025-08" db="UniProtKB">
        <authorList>
            <consortium name="RefSeq"/>
        </authorList>
    </citation>
    <scope>IDENTIFICATION</scope>
    <source>
        <tissue evidence="6">Total insect</tissue>
    </source>
</reference>
<dbReference type="Pfam" id="PF00733">
    <property type="entry name" value="Asn_synthase"/>
    <property type="match status" value="1"/>
</dbReference>
<keyword evidence="2" id="KW-0061">Asparagine biosynthesis</keyword>
<name>A0A6P9ABQ8_THRPL</name>
<proteinExistence type="predicted"/>
<keyword evidence="3" id="KW-0315">Glutamine amidotransferase</keyword>
<dbReference type="InterPro" id="IPR001962">
    <property type="entry name" value="Asn_synthase"/>
</dbReference>
<dbReference type="GO" id="GO:0004066">
    <property type="term" value="F:asparagine synthase (glutamine-hydrolyzing) activity"/>
    <property type="evidence" value="ECO:0007669"/>
    <property type="project" value="InterPro"/>
</dbReference>
<dbReference type="InterPro" id="IPR029055">
    <property type="entry name" value="Ntn_hydrolases_N"/>
</dbReference>
<feature type="domain" description="Glutamine amidotransferase type-2" evidence="4">
    <location>
        <begin position="2"/>
        <end position="205"/>
    </location>
</feature>
<keyword evidence="1" id="KW-0028">Amino-acid biosynthesis</keyword>
<evidence type="ECO:0000313" key="6">
    <source>
        <dbReference type="RefSeq" id="XP_034254834.1"/>
    </source>
</evidence>
<dbReference type="InParanoid" id="A0A6P9ABQ8"/>
<dbReference type="SUPFAM" id="SSF52402">
    <property type="entry name" value="Adenine nucleotide alpha hydrolases-like"/>
    <property type="match status" value="1"/>
</dbReference>
<dbReference type="KEGG" id="tpal:117653327"/>
<evidence type="ECO:0000259" key="4">
    <source>
        <dbReference type="PROSITE" id="PS51278"/>
    </source>
</evidence>
<dbReference type="InterPro" id="IPR051857">
    <property type="entry name" value="Asn_synthetase_domain"/>
</dbReference>
<dbReference type="Proteomes" id="UP000515158">
    <property type="component" value="Unplaced"/>
</dbReference>
<dbReference type="PANTHER" id="PTHR45937:SF1">
    <property type="entry name" value="ASPARAGINE SYNTHETASE DOMAIN-CONTAINING PROTEIN 1"/>
    <property type="match status" value="1"/>
</dbReference>
<keyword evidence="5" id="KW-1185">Reference proteome</keyword>
<organism evidence="6">
    <name type="scientific">Thrips palmi</name>
    <name type="common">Melon thrips</name>
    <dbReference type="NCBI Taxonomy" id="161013"/>
    <lineage>
        <taxon>Eukaryota</taxon>
        <taxon>Metazoa</taxon>
        <taxon>Ecdysozoa</taxon>
        <taxon>Arthropoda</taxon>
        <taxon>Hexapoda</taxon>
        <taxon>Insecta</taxon>
        <taxon>Pterygota</taxon>
        <taxon>Neoptera</taxon>
        <taxon>Paraneoptera</taxon>
        <taxon>Thysanoptera</taxon>
        <taxon>Terebrantia</taxon>
        <taxon>Thripoidea</taxon>
        <taxon>Thripidae</taxon>
        <taxon>Thrips</taxon>
    </lineage>
</organism>
<sequence>MCGIFCSLLSANSCQENRSDHNALEACLCNLKSRGPDSFQSMTCVLPSSHSLQFAASVLQTQGKQICSQPYEEDGNVLCWNGDVFNGEYVNEIHSDGLSDTQVISKYLSVCLKQGQPLSDVFNKIEGPYSFIFYAKEEQIIWFGRDPAGRHSLLFEVAQQPPKLILTSVGHSSLSNLKEVPAIGLFEVDLNNTINKDELCIYLHPWEELKEDHLKDYCLVLPQIQIKAPICEQYIFKPSSISHLKLVHDAGLLPSLNNIPIEFQMEALYNLKKFELNMLNVLASLEAAVKVRVNTNIRLCQVCVADVNTLNSCCHTKVAVLFSGGLDSAILAKLVDKHVPANEPIDLLNVAFEKKVSSNNKPHGKKKPTDEEYVNTLSFGDDLYNVPDRISGRKTLKELQNLCPERKWNFIEINIPIAELQEERSSSIGHLIHPLKTVLDDSLGCALWFAARGQGKIYESNEIYRSPARVVITGMGADEQFGGYMRHRTTLKNHGWEALGAQLQMELERIPSRNLGRDDRVISHHGRQPRMPFLDENVIRLVKALPPWDRCCPNDALPCGVGDKLLLRLVAWHIGLKGAAVFPKRALQFGSRIANSKENAAHTSDRL</sequence>
<dbReference type="InterPro" id="IPR014729">
    <property type="entry name" value="Rossmann-like_a/b/a_fold"/>
</dbReference>
<dbReference type="InterPro" id="IPR017932">
    <property type="entry name" value="GATase_2_dom"/>
</dbReference>
<dbReference type="PANTHER" id="PTHR45937">
    <property type="entry name" value="ASPARAGINE SYNTHETASE DOMAIN-CONTAINING PROTEIN 1"/>
    <property type="match status" value="1"/>
</dbReference>
<dbReference type="SUPFAM" id="SSF56235">
    <property type="entry name" value="N-terminal nucleophile aminohydrolases (Ntn hydrolases)"/>
    <property type="match status" value="1"/>
</dbReference>
<dbReference type="CDD" id="cd01991">
    <property type="entry name" value="Asn_synthase_B_C"/>
    <property type="match status" value="1"/>
</dbReference>
<dbReference type="GeneID" id="117653327"/>
<dbReference type="GO" id="GO:0006529">
    <property type="term" value="P:asparagine biosynthetic process"/>
    <property type="evidence" value="ECO:0007669"/>
    <property type="project" value="UniProtKB-KW"/>
</dbReference>
<dbReference type="Gene3D" id="3.60.20.10">
    <property type="entry name" value="Glutamine Phosphoribosylpyrophosphate, subunit 1, domain 1"/>
    <property type="match status" value="1"/>
</dbReference>
<dbReference type="RefSeq" id="XP_034254834.1">
    <property type="nucleotide sequence ID" value="XM_034398943.1"/>
</dbReference>
<protein>
    <submittedName>
        <fullName evidence="6">Asparagine synthetase domain-containing protein 1</fullName>
    </submittedName>
</protein>
<evidence type="ECO:0000313" key="5">
    <source>
        <dbReference type="Proteomes" id="UP000515158"/>
    </source>
</evidence>
<evidence type="ECO:0000256" key="2">
    <source>
        <dbReference type="ARBA" id="ARBA00022888"/>
    </source>
</evidence>
<accession>A0A6P9ABQ8</accession>
<gene>
    <name evidence="6" type="primary">LOC117653327</name>
</gene>
<dbReference type="AlphaFoldDB" id="A0A6P9ABQ8"/>
<evidence type="ECO:0000256" key="1">
    <source>
        <dbReference type="ARBA" id="ARBA00022605"/>
    </source>
</evidence>
<dbReference type="Pfam" id="PF13537">
    <property type="entry name" value="GATase_7"/>
    <property type="match status" value="1"/>
</dbReference>
<dbReference type="Gene3D" id="3.40.50.620">
    <property type="entry name" value="HUPs"/>
    <property type="match status" value="1"/>
</dbReference>
<dbReference type="OrthoDB" id="10252281at2759"/>